<dbReference type="EMBL" id="DTLI01000050">
    <property type="protein sequence ID" value="HHS51642.1"/>
    <property type="molecule type" value="Genomic_DNA"/>
</dbReference>
<keyword evidence="3" id="KW-0520">NAD</keyword>
<dbReference type="Gene3D" id="3.40.718.10">
    <property type="entry name" value="Isopropylmalate Dehydrogenase"/>
    <property type="match status" value="2"/>
</dbReference>
<sequence length="378" mass="41920">MIGITLGDPAGIGPEITLKALATFKNPQSAFRIIGSLAMLLDLNKRLKLNLSLEPLVLDVIPNFKYQFGKINLRCGLAALQALEIGVELLKIGKIKGIVTAPICKESLRLTGFSYPGQTEFFATAFKVKNYAMLAYSPKLKIIFVTTHKPLSEVSQYITTNAVLAKIMLINNFLRKICPSQAKGRFDGLRSAVRFPQIAVFSLNPHAFEFSRGEEKKIVEAIKRARRLGINVFGPFPADTINELINTKGLCPFESPKRFFLKTRGDEGFPLNTKGLCPFESPKIRLRRIKTRRDEGFPLIKDDPNRVCFDALVAMYHDQGMIPVKLLGRDEGVNVTLGLPFPRTSPLHGCAFDIAGKGIANPSSMIAAIKLCRKLTHY</sequence>
<proteinExistence type="predicted"/>
<keyword evidence="2" id="KW-0560">Oxidoreductase</keyword>
<keyword evidence="1" id="KW-0479">Metal-binding</keyword>
<organism evidence="4">
    <name type="scientific">candidate division WOR-3 bacterium</name>
    <dbReference type="NCBI Taxonomy" id="2052148"/>
    <lineage>
        <taxon>Bacteria</taxon>
        <taxon>Bacteria division WOR-3</taxon>
    </lineage>
</organism>
<dbReference type="InterPro" id="IPR005255">
    <property type="entry name" value="PdxA_fam"/>
</dbReference>
<dbReference type="PANTHER" id="PTHR30004">
    <property type="entry name" value="4-HYDROXYTHREONINE-4-PHOSPHATE DEHYDROGENASE"/>
    <property type="match status" value="1"/>
</dbReference>
<gene>
    <name evidence="4" type="ORF">ENW73_02080</name>
</gene>
<protein>
    <recommendedName>
        <fullName evidence="5">4-hydroxythreonine-4-phosphate dehydrogenase PdxA</fullName>
    </recommendedName>
</protein>
<dbReference type="AlphaFoldDB" id="A0A7C6ECV5"/>
<dbReference type="GO" id="GO:0016491">
    <property type="term" value="F:oxidoreductase activity"/>
    <property type="evidence" value="ECO:0007669"/>
    <property type="project" value="UniProtKB-KW"/>
</dbReference>
<dbReference type="PANTHER" id="PTHR30004:SF6">
    <property type="entry name" value="D-THREONATE 4-PHOSPHATE DEHYDROGENASE"/>
    <property type="match status" value="1"/>
</dbReference>
<evidence type="ECO:0000313" key="4">
    <source>
        <dbReference type="EMBL" id="HHS51642.1"/>
    </source>
</evidence>
<accession>A0A7C6ECV5</accession>
<dbReference type="GO" id="GO:0051287">
    <property type="term" value="F:NAD binding"/>
    <property type="evidence" value="ECO:0007669"/>
    <property type="project" value="InterPro"/>
</dbReference>
<evidence type="ECO:0008006" key="5">
    <source>
        <dbReference type="Google" id="ProtNLM"/>
    </source>
</evidence>
<evidence type="ECO:0000256" key="3">
    <source>
        <dbReference type="ARBA" id="ARBA00023027"/>
    </source>
</evidence>
<dbReference type="GO" id="GO:0046872">
    <property type="term" value="F:metal ion binding"/>
    <property type="evidence" value="ECO:0007669"/>
    <property type="project" value="UniProtKB-KW"/>
</dbReference>
<dbReference type="Pfam" id="PF04166">
    <property type="entry name" value="PdxA"/>
    <property type="match status" value="2"/>
</dbReference>
<reference evidence="4" key="1">
    <citation type="journal article" date="2020" name="mSystems">
        <title>Genome- and Community-Level Interaction Insights into Carbon Utilization and Element Cycling Functions of Hydrothermarchaeota in Hydrothermal Sediment.</title>
        <authorList>
            <person name="Zhou Z."/>
            <person name="Liu Y."/>
            <person name="Xu W."/>
            <person name="Pan J."/>
            <person name="Luo Z.H."/>
            <person name="Li M."/>
        </authorList>
    </citation>
    <scope>NUCLEOTIDE SEQUENCE [LARGE SCALE GENOMIC DNA]</scope>
    <source>
        <strain evidence="4">SpSt-876</strain>
    </source>
</reference>
<evidence type="ECO:0000256" key="1">
    <source>
        <dbReference type="ARBA" id="ARBA00022723"/>
    </source>
</evidence>
<comment type="caution">
    <text evidence="4">The sequence shown here is derived from an EMBL/GenBank/DDBJ whole genome shotgun (WGS) entry which is preliminary data.</text>
</comment>
<name>A0A7C6ECV5_UNCW3</name>
<evidence type="ECO:0000256" key="2">
    <source>
        <dbReference type="ARBA" id="ARBA00023002"/>
    </source>
</evidence>
<dbReference type="SUPFAM" id="SSF53659">
    <property type="entry name" value="Isocitrate/Isopropylmalate dehydrogenase-like"/>
    <property type="match status" value="2"/>
</dbReference>